<dbReference type="HAMAP" id="MF_00109">
    <property type="entry name" value="Shikimate_kinase"/>
    <property type="match status" value="1"/>
</dbReference>
<evidence type="ECO:0000313" key="9">
    <source>
        <dbReference type="EMBL" id="GBG68413.1"/>
    </source>
</evidence>
<keyword evidence="2" id="KW-0028">Amino-acid biosynthesis</keyword>
<dbReference type="AlphaFoldDB" id="A0A388KEN3"/>
<dbReference type="STRING" id="69332.A0A388KEN3"/>
<keyword evidence="6" id="KW-0067">ATP-binding</keyword>
<evidence type="ECO:0000256" key="1">
    <source>
        <dbReference type="ARBA" id="ARBA00006997"/>
    </source>
</evidence>
<dbReference type="PANTHER" id="PTHR21087:SF16">
    <property type="entry name" value="SHIKIMATE KINASE 1, CHLOROPLASTIC"/>
    <property type="match status" value="1"/>
</dbReference>
<dbReference type="Pfam" id="PF01202">
    <property type="entry name" value="SKI"/>
    <property type="match status" value="1"/>
</dbReference>
<dbReference type="GO" id="GO:0005524">
    <property type="term" value="F:ATP binding"/>
    <property type="evidence" value="ECO:0007669"/>
    <property type="project" value="UniProtKB-KW"/>
</dbReference>
<evidence type="ECO:0000313" key="10">
    <source>
        <dbReference type="Proteomes" id="UP000265515"/>
    </source>
</evidence>
<dbReference type="Gene3D" id="3.40.50.300">
    <property type="entry name" value="P-loop containing nucleotide triphosphate hydrolases"/>
    <property type="match status" value="1"/>
</dbReference>
<dbReference type="Gramene" id="GBG68413">
    <property type="protein sequence ID" value="GBG68413"/>
    <property type="gene ID" value="CBR_g2957"/>
</dbReference>
<dbReference type="CDD" id="cd00464">
    <property type="entry name" value="SK"/>
    <property type="match status" value="1"/>
</dbReference>
<dbReference type="EMBL" id="BFEA01000100">
    <property type="protein sequence ID" value="GBG68413.1"/>
    <property type="molecule type" value="Genomic_DNA"/>
</dbReference>
<evidence type="ECO:0000256" key="7">
    <source>
        <dbReference type="ARBA" id="ARBA00023141"/>
    </source>
</evidence>
<evidence type="ECO:0000256" key="2">
    <source>
        <dbReference type="ARBA" id="ARBA00022605"/>
    </source>
</evidence>
<evidence type="ECO:0000256" key="5">
    <source>
        <dbReference type="ARBA" id="ARBA00022777"/>
    </source>
</evidence>
<dbReference type="InterPro" id="IPR000623">
    <property type="entry name" value="Shikimate_kinase/TSH1"/>
</dbReference>
<reference evidence="9 10" key="1">
    <citation type="journal article" date="2018" name="Cell">
        <title>The Chara Genome: Secondary Complexity and Implications for Plant Terrestrialization.</title>
        <authorList>
            <person name="Nishiyama T."/>
            <person name="Sakayama H."/>
            <person name="Vries J.D."/>
            <person name="Buschmann H."/>
            <person name="Saint-Marcoux D."/>
            <person name="Ullrich K.K."/>
            <person name="Haas F.B."/>
            <person name="Vanderstraeten L."/>
            <person name="Becker D."/>
            <person name="Lang D."/>
            <person name="Vosolsobe S."/>
            <person name="Rombauts S."/>
            <person name="Wilhelmsson P.K.I."/>
            <person name="Janitza P."/>
            <person name="Kern R."/>
            <person name="Heyl A."/>
            <person name="Rumpler F."/>
            <person name="Villalobos L.I.A.C."/>
            <person name="Clay J.M."/>
            <person name="Skokan R."/>
            <person name="Toyoda A."/>
            <person name="Suzuki Y."/>
            <person name="Kagoshima H."/>
            <person name="Schijlen E."/>
            <person name="Tajeshwar N."/>
            <person name="Catarino B."/>
            <person name="Hetherington A.J."/>
            <person name="Saltykova A."/>
            <person name="Bonnot C."/>
            <person name="Breuninger H."/>
            <person name="Symeonidi A."/>
            <person name="Radhakrishnan G.V."/>
            <person name="Van Nieuwerburgh F."/>
            <person name="Deforce D."/>
            <person name="Chang C."/>
            <person name="Karol K.G."/>
            <person name="Hedrich R."/>
            <person name="Ulvskov P."/>
            <person name="Glockner G."/>
            <person name="Delwiche C.F."/>
            <person name="Petrasek J."/>
            <person name="Van de Peer Y."/>
            <person name="Friml J."/>
            <person name="Beilby M."/>
            <person name="Dolan L."/>
            <person name="Kohara Y."/>
            <person name="Sugano S."/>
            <person name="Fujiyama A."/>
            <person name="Delaux P.-M."/>
            <person name="Quint M."/>
            <person name="TheiBen G."/>
            <person name="Hagemann M."/>
            <person name="Harholt J."/>
            <person name="Dunand C."/>
            <person name="Zachgo S."/>
            <person name="Langdale J."/>
            <person name="Maumus F."/>
            <person name="Straeten D.V.D."/>
            <person name="Gould S.B."/>
            <person name="Rensing S.A."/>
        </authorList>
    </citation>
    <scope>NUCLEOTIDE SEQUENCE [LARGE SCALE GENOMIC DNA]</scope>
    <source>
        <strain evidence="9 10">S276</strain>
    </source>
</reference>
<dbReference type="InterPro" id="IPR031322">
    <property type="entry name" value="Shikimate/glucono_kinase"/>
</dbReference>
<gene>
    <name evidence="9" type="ORF">CBR_g2957</name>
</gene>
<keyword evidence="10" id="KW-1185">Reference proteome</keyword>
<dbReference type="GO" id="GO:0008652">
    <property type="term" value="P:amino acid biosynthetic process"/>
    <property type="evidence" value="ECO:0007669"/>
    <property type="project" value="UniProtKB-KW"/>
</dbReference>
<dbReference type="PRINTS" id="PR01100">
    <property type="entry name" value="SHIKIMTKNASE"/>
</dbReference>
<dbReference type="SUPFAM" id="SSF52540">
    <property type="entry name" value="P-loop containing nucleoside triphosphate hydrolases"/>
    <property type="match status" value="1"/>
</dbReference>
<dbReference type="GO" id="GO:0005829">
    <property type="term" value="C:cytosol"/>
    <property type="evidence" value="ECO:0007669"/>
    <property type="project" value="TreeGrafter"/>
</dbReference>
<proteinExistence type="inferred from homology"/>
<keyword evidence="3" id="KW-0808">Transferase</keyword>
<protein>
    <recommendedName>
        <fullName evidence="11">Shikimate kinase</fullName>
    </recommendedName>
</protein>
<feature type="signal peptide" evidence="8">
    <location>
        <begin position="1"/>
        <end position="19"/>
    </location>
</feature>
<keyword evidence="5" id="KW-0418">Kinase</keyword>
<dbReference type="Proteomes" id="UP000265515">
    <property type="component" value="Unassembled WGS sequence"/>
</dbReference>
<accession>A0A388KEN3</accession>
<dbReference type="GO" id="GO:0009073">
    <property type="term" value="P:aromatic amino acid family biosynthetic process"/>
    <property type="evidence" value="ECO:0007669"/>
    <property type="project" value="UniProtKB-KW"/>
</dbReference>
<dbReference type="GO" id="GO:0009507">
    <property type="term" value="C:chloroplast"/>
    <property type="evidence" value="ECO:0007669"/>
    <property type="project" value="TreeGrafter"/>
</dbReference>
<keyword evidence="8" id="KW-0732">Signal</keyword>
<comment type="caution">
    <text evidence="9">The sequence shown here is derived from an EMBL/GenBank/DDBJ whole genome shotgun (WGS) entry which is preliminary data.</text>
</comment>
<evidence type="ECO:0008006" key="11">
    <source>
        <dbReference type="Google" id="ProtNLM"/>
    </source>
</evidence>
<name>A0A388KEN3_CHABU</name>
<dbReference type="GO" id="GO:0004765">
    <property type="term" value="F:shikimate kinase activity"/>
    <property type="evidence" value="ECO:0007669"/>
    <property type="project" value="TreeGrafter"/>
</dbReference>
<evidence type="ECO:0000256" key="4">
    <source>
        <dbReference type="ARBA" id="ARBA00022741"/>
    </source>
</evidence>
<dbReference type="InterPro" id="IPR027417">
    <property type="entry name" value="P-loop_NTPase"/>
</dbReference>
<evidence type="ECO:0000256" key="8">
    <source>
        <dbReference type="SAM" id="SignalP"/>
    </source>
</evidence>
<evidence type="ECO:0000256" key="3">
    <source>
        <dbReference type="ARBA" id="ARBA00022679"/>
    </source>
</evidence>
<organism evidence="9 10">
    <name type="scientific">Chara braunii</name>
    <name type="common">Braun's stonewort</name>
    <dbReference type="NCBI Taxonomy" id="69332"/>
    <lineage>
        <taxon>Eukaryota</taxon>
        <taxon>Viridiplantae</taxon>
        <taxon>Streptophyta</taxon>
        <taxon>Charophyceae</taxon>
        <taxon>Charales</taxon>
        <taxon>Characeae</taxon>
        <taxon>Chara</taxon>
    </lineage>
</organism>
<evidence type="ECO:0000256" key="6">
    <source>
        <dbReference type="ARBA" id="ARBA00022840"/>
    </source>
</evidence>
<sequence>MAAAAFATGTQLLLPSAAAVTWTGVSTNDVSPSRCATSGHHNFSCLFATCHRPAERQEWREGWRSPPRGRRRLPALLPDTGFDIPCSGVAHVAAKSVTSAVSVMCWALPGYATWNARPPMSGAPAPRGAGIPTTITAVQTNADAPLASASACAHPSAETAEDVVAVLIKQEADAVVASLKGSSIYLIGMMGSGKSTVGPILADALGYYFFDVDDLVQEAAGGIPVSEIVAQHGIEEFRDAESDTLKELAGLARCVVSTGAGAVIRQMNWGYLQYGVVIFLTAPLDVLADRVVRAGVSSRPVLVANMQGGGGGGGGEEEGHVDMESEKEKQFKQAMSALGKIYEERKDKFAMADATVSVAEVALQAGVEATDVSPGMLALQALRELRRLVQERKDKEAEMLENNINGY</sequence>
<keyword evidence="4" id="KW-0547">Nucleotide-binding</keyword>
<dbReference type="PANTHER" id="PTHR21087">
    <property type="entry name" value="SHIKIMATE KINASE"/>
    <property type="match status" value="1"/>
</dbReference>
<dbReference type="OrthoDB" id="197068at2759"/>
<feature type="chain" id="PRO_5017358525" description="Shikimate kinase" evidence="8">
    <location>
        <begin position="20"/>
        <end position="407"/>
    </location>
</feature>
<keyword evidence="7" id="KW-0057">Aromatic amino acid biosynthesis</keyword>
<comment type="similarity">
    <text evidence="1">Belongs to the shikimate kinase family.</text>
</comment>